<gene>
    <name evidence="1" type="ORF">Glove_217g183</name>
</gene>
<dbReference type="AlphaFoldDB" id="A0A397ILK9"/>
<keyword evidence="2" id="KW-1185">Reference proteome</keyword>
<proteinExistence type="predicted"/>
<organism evidence="1 2">
    <name type="scientific">Diversispora epigaea</name>
    <dbReference type="NCBI Taxonomy" id="1348612"/>
    <lineage>
        <taxon>Eukaryota</taxon>
        <taxon>Fungi</taxon>
        <taxon>Fungi incertae sedis</taxon>
        <taxon>Mucoromycota</taxon>
        <taxon>Glomeromycotina</taxon>
        <taxon>Glomeromycetes</taxon>
        <taxon>Diversisporales</taxon>
        <taxon>Diversisporaceae</taxon>
        <taxon>Diversispora</taxon>
    </lineage>
</organism>
<comment type="caution">
    <text evidence="1">The sequence shown here is derived from an EMBL/GenBank/DDBJ whole genome shotgun (WGS) entry which is preliminary data.</text>
</comment>
<reference evidence="1 2" key="1">
    <citation type="submission" date="2018-08" db="EMBL/GenBank/DDBJ databases">
        <title>Genome and evolution of the arbuscular mycorrhizal fungus Diversispora epigaea (formerly Glomus versiforme) and its bacterial endosymbionts.</title>
        <authorList>
            <person name="Sun X."/>
            <person name="Fei Z."/>
            <person name="Harrison M."/>
        </authorList>
    </citation>
    <scope>NUCLEOTIDE SEQUENCE [LARGE SCALE GENOMIC DNA]</scope>
    <source>
        <strain evidence="1 2">IT104</strain>
    </source>
</reference>
<dbReference type="STRING" id="1348612.A0A397ILK9"/>
<dbReference type="Proteomes" id="UP000266861">
    <property type="component" value="Unassembled WGS sequence"/>
</dbReference>
<name>A0A397ILK9_9GLOM</name>
<accession>A0A397ILK9</accession>
<protein>
    <submittedName>
        <fullName evidence="1">Uncharacterized protein</fullName>
    </submittedName>
</protein>
<evidence type="ECO:0000313" key="2">
    <source>
        <dbReference type="Proteomes" id="UP000266861"/>
    </source>
</evidence>
<dbReference type="EMBL" id="PQFF01000202">
    <property type="protein sequence ID" value="RHZ75098.1"/>
    <property type="molecule type" value="Genomic_DNA"/>
</dbReference>
<evidence type="ECO:0000313" key="1">
    <source>
        <dbReference type="EMBL" id="RHZ75098.1"/>
    </source>
</evidence>
<sequence length="162" mass="18983">MNRLANIKLFIDAELLAENSMKLVKSTVLKGNTKTEMKALEEEEEEAIIKDLFSRLKRDSKLSRRENFAFTAKLVREAYVVKERLISKKYGGIDANLSCEFRSIFREYLKNKFHISNETMIYSTRNDIFHRSSNSNLKTVTLISHEEILRTRFVALIRSKKE</sequence>